<evidence type="ECO:0000313" key="2">
    <source>
        <dbReference type="EMBL" id="HIZ65556.1"/>
    </source>
</evidence>
<dbReference type="AlphaFoldDB" id="A0A9D2JSD0"/>
<organism evidence="2 3">
    <name type="scientific">Candidatus Blautia pullicola</name>
    <dbReference type="NCBI Taxonomy" id="2838498"/>
    <lineage>
        <taxon>Bacteria</taxon>
        <taxon>Bacillati</taxon>
        <taxon>Bacillota</taxon>
        <taxon>Clostridia</taxon>
        <taxon>Lachnospirales</taxon>
        <taxon>Lachnospiraceae</taxon>
        <taxon>Blautia</taxon>
    </lineage>
</organism>
<name>A0A9D2JSD0_9FIRM</name>
<keyword evidence="1" id="KW-1133">Transmembrane helix</keyword>
<evidence type="ECO:0000256" key="1">
    <source>
        <dbReference type="SAM" id="Phobius"/>
    </source>
</evidence>
<feature type="transmembrane region" description="Helical" evidence="1">
    <location>
        <begin position="122"/>
        <end position="147"/>
    </location>
</feature>
<reference evidence="2" key="2">
    <citation type="submission" date="2021-04" db="EMBL/GenBank/DDBJ databases">
        <authorList>
            <person name="Gilroy R."/>
        </authorList>
    </citation>
    <scope>NUCLEOTIDE SEQUENCE</scope>
    <source>
        <strain evidence="2">1068</strain>
    </source>
</reference>
<feature type="transmembrane region" description="Helical" evidence="1">
    <location>
        <begin position="95"/>
        <end position="116"/>
    </location>
</feature>
<comment type="caution">
    <text evidence="2">The sequence shown here is derived from an EMBL/GenBank/DDBJ whole genome shotgun (WGS) entry which is preliminary data.</text>
</comment>
<keyword evidence="1" id="KW-0472">Membrane</keyword>
<gene>
    <name evidence="2" type="ORF">H9809_06635</name>
</gene>
<proteinExistence type="predicted"/>
<evidence type="ECO:0000313" key="3">
    <source>
        <dbReference type="Proteomes" id="UP000824056"/>
    </source>
</evidence>
<dbReference type="EMBL" id="DXBG01000162">
    <property type="protein sequence ID" value="HIZ65556.1"/>
    <property type="molecule type" value="Genomic_DNA"/>
</dbReference>
<dbReference type="Proteomes" id="UP000824056">
    <property type="component" value="Unassembled WGS sequence"/>
</dbReference>
<keyword evidence="1" id="KW-0812">Transmembrane</keyword>
<protein>
    <submittedName>
        <fullName evidence="2">Uncharacterized protein</fullName>
    </submittedName>
</protein>
<sequence>MKSLRDLERRFLITAGCFFLISVALLFLPLCGTGESGMEKGVGILVGILFWAGIVAGSISYFLMYRKYREILVKRLPGGRLPYCLRIWGNPAAMLVDLLFLIGVAGTVYCNLTLAANRVLDFLALFLTVTCFYLHFLVTGRVFLYIAQKRKKGVKENERKAQI</sequence>
<reference evidence="2" key="1">
    <citation type="journal article" date="2021" name="PeerJ">
        <title>Extensive microbial diversity within the chicken gut microbiome revealed by metagenomics and culture.</title>
        <authorList>
            <person name="Gilroy R."/>
            <person name="Ravi A."/>
            <person name="Getino M."/>
            <person name="Pursley I."/>
            <person name="Horton D.L."/>
            <person name="Alikhan N.F."/>
            <person name="Baker D."/>
            <person name="Gharbi K."/>
            <person name="Hall N."/>
            <person name="Watson M."/>
            <person name="Adriaenssens E.M."/>
            <person name="Foster-Nyarko E."/>
            <person name="Jarju S."/>
            <person name="Secka A."/>
            <person name="Antonio M."/>
            <person name="Oren A."/>
            <person name="Chaudhuri R.R."/>
            <person name="La Ragione R."/>
            <person name="Hildebrand F."/>
            <person name="Pallen M.J."/>
        </authorList>
    </citation>
    <scope>NUCLEOTIDE SEQUENCE</scope>
    <source>
        <strain evidence="2">1068</strain>
    </source>
</reference>
<feature type="transmembrane region" description="Helical" evidence="1">
    <location>
        <begin position="42"/>
        <end position="65"/>
    </location>
</feature>
<feature type="transmembrane region" description="Helical" evidence="1">
    <location>
        <begin position="12"/>
        <end position="30"/>
    </location>
</feature>
<accession>A0A9D2JSD0</accession>